<accession>A0A1I0X952</accession>
<keyword evidence="3" id="KW-1185">Reference proteome</keyword>
<evidence type="ECO:0000259" key="1">
    <source>
        <dbReference type="Pfam" id="PF13588"/>
    </source>
</evidence>
<dbReference type="RefSeq" id="WP_092894953.1">
    <property type="nucleotide sequence ID" value="NZ_CAXBKE010000030.1"/>
</dbReference>
<sequence>MDSKLDQIQLPQLNLPHFEPQLMEKEGKMWIFDSLRKKQLVLTPEEWVRQHWINFLITKLKFPKGLLALEKGLVYNKLLKRTDLVVWDKNGNPYLLIECKAPKVKLTQKTIEQACMYHKELKTPYLLISNGLQHICLSFDSVAEKFTQEKSFPEPPL</sequence>
<gene>
    <name evidence="2" type="ORF">SAMN04489723_1037</name>
</gene>
<feature type="domain" description="Type I restriction enzyme R protein N-terminal" evidence="1">
    <location>
        <begin position="44"/>
        <end position="153"/>
    </location>
</feature>
<reference evidence="2 3" key="1">
    <citation type="submission" date="2016-10" db="EMBL/GenBank/DDBJ databases">
        <authorList>
            <person name="de Groot N.N."/>
        </authorList>
    </citation>
    <scope>NUCLEOTIDE SEQUENCE [LARGE SCALE GENOMIC DNA]</scope>
    <source>
        <strain evidence="2 3">DSM 23399</strain>
    </source>
</reference>
<dbReference type="Proteomes" id="UP000198790">
    <property type="component" value="Unassembled WGS sequence"/>
</dbReference>
<dbReference type="EMBL" id="FOKK01000003">
    <property type="protein sequence ID" value="SFA96503.1"/>
    <property type="molecule type" value="Genomic_DNA"/>
</dbReference>
<proteinExistence type="predicted"/>
<dbReference type="AlphaFoldDB" id="A0A1I0X952"/>
<evidence type="ECO:0000313" key="3">
    <source>
        <dbReference type="Proteomes" id="UP000198790"/>
    </source>
</evidence>
<dbReference type="InterPro" id="IPR029464">
    <property type="entry name" value="HSDR_N"/>
</dbReference>
<protein>
    <submittedName>
        <fullName evidence="2">Type I restriction enzyme R protein N terminus (HSDR_N)</fullName>
    </submittedName>
</protein>
<dbReference type="OrthoDB" id="9790377at2"/>
<dbReference type="STRING" id="237018.SAMN04489723_1037"/>
<organism evidence="2 3">
    <name type="scientific">Algoriphagus aquimarinus</name>
    <dbReference type="NCBI Taxonomy" id="237018"/>
    <lineage>
        <taxon>Bacteria</taxon>
        <taxon>Pseudomonadati</taxon>
        <taxon>Bacteroidota</taxon>
        <taxon>Cytophagia</taxon>
        <taxon>Cytophagales</taxon>
        <taxon>Cyclobacteriaceae</taxon>
        <taxon>Algoriphagus</taxon>
    </lineage>
</organism>
<dbReference type="Pfam" id="PF13588">
    <property type="entry name" value="HSDR_N_2"/>
    <property type="match status" value="1"/>
</dbReference>
<dbReference type="Gene3D" id="3.90.1570.30">
    <property type="match status" value="1"/>
</dbReference>
<evidence type="ECO:0000313" key="2">
    <source>
        <dbReference type="EMBL" id="SFA96503.1"/>
    </source>
</evidence>
<name>A0A1I0X952_9BACT</name>